<evidence type="ECO:0000313" key="7">
    <source>
        <dbReference type="EMBL" id="SFD15335.1"/>
    </source>
</evidence>
<dbReference type="RefSeq" id="WP_342746980.1">
    <property type="nucleotide sequence ID" value="NZ_FOLM01000010.1"/>
</dbReference>
<dbReference type="PANTHER" id="PTHR43027:SF2">
    <property type="entry name" value="TRANSPORT PERMEASE PROTEIN"/>
    <property type="match status" value="1"/>
</dbReference>
<evidence type="ECO:0000256" key="2">
    <source>
        <dbReference type="ARBA" id="ARBA00022692"/>
    </source>
</evidence>
<feature type="transmembrane region" description="Helical" evidence="5">
    <location>
        <begin position="40"/>
        <end position="58"/>
    </location>
</feature>
<dbReference type="AlphaFoldDB" id="A0A1I1Q014"/>
<evidence type="ECO:0000259" key="6">
    <source>
        <dbReference type="Pfam" id="PF12698"/>
    </source>
</evidence>
<evidence type="ECO:0000313" key="8">
    <source>
        <dbReference type="Proteomes" id="UP000199207"/>
    </source>
</evidence>
<evidence type="ECO:0000256" key="3">
    <source>
        <dbReference type="ARBA" id="ARBA00022989"/>
    </source>
</evidence>
<dbReference type="STRING" id="910347.SAMN05421773_110180"/>
<keyword evidence="3 5" id="KW-1133">Transmembrane helix</keyword>
<dbReference type="Proteomes" id="UP000199207">
    <property type="component" value="Unassembled WGS sequence"/>
</dbReference>
<comment type="subcellular location">
    <subcellularLocation>
        <location evidence="1">Membrane</location>
        <topology evidence="1">Multi-pass membrane protein</topology>
    </subcellularLocation>
</comment>
<reference evidence="7 8" key="1">
    <citation type="submission" date="2016-10" db="EMBL/GenBank/DDBJ databases">
        <authorList>
            <person name="de Groot N.N."/>
        </authorList>
    </citation>
    <scope>NUCLEOTIDE SEQUENCE [LARGE SCALE GENOMIC DNA]</scope>
    <source>
        <strain evidence="7 8">CGMCC 4.5739</strain>
    </source>
</reference>
<dbReference type="Pfam" id="PF12698">
    <property type="entry name" value="ABC2_membrane_3"/>
    <property type="match status" value="1"/>
</dbReference>
<dbReference type="PANTHER" id="PTHR43027">
    <property type="entry name" value="DOXORUBICIN RESISTANCE ABC TRANSPORTER PERMEASE PROTEIN DRRC-RELATED"/>
    <property type="match status" value="1"/>
</dbReference>
<evidence type="ECO:0000256" key="1">
    <source>
        <dbReference type="ARBA" id="ARBA00004141"/>
    </source>
</evidence>
<protein>
    <submittedName>
        <fullName evidence="7">ABC-2 type transport system permease protein</fullName>
    </submittedName>
</protein>
<dbReference type="InterPro" id="IPR052902">
    <property type="entry name" value="ABC-2_transporter"/>
</dbReference>
<name>A0A1I1Q014_9ACTN</name>
<dbReference type="EMBL" id="FOLM01000010">
    <property type="protein sequence ID" value="SFD15335.1"/>
    <property type="molecule type" value="Genomic_DNA"/>
</dbReference>
<evidence type="ECO:0000256" key="5">
    <source>
        <dbReference type="SAM" id="Phobius"/>
    </source>
</evidence>
<feature type="transmembrane region" description="Helical" evidence="5">
    <location>
        <begin position="78"/>
        <end position="99"/>
    </location>
</feature>
<proteinExistence type="predicted"/>
<keyword evidence="8" id="KW-1185">Reference proteome</keyword>
<keyword evidence="4 5" id="KW-0472">Membrane</keyword>
<feature type="transmembrane region" description="Helical" evidence="5">
    <location>
        <begin position="120"/>
        <end position="146"/>
    </location>
</feature>
<accession>A0A1I1Q014</accession>
<gene>
    <name evidence="7" type="ORF">SAMN05421773_110180</name>
</gene>
<dbReference type="GO" id="GO:0016020">
    <property type="term" value="C:membrane"/>
    <property type="evidence" value="ECO:0007669"/>
    <property type="project" value="UniProtKB-SubCell"/>
</dbReference>
<feature type="transmembrane region" description="Helical" evidence="5">
    <location>
        <begin position="158"/>
        <end position="179"/>
    </location>
</feature>
<dbReference type="GO" id="GO:0140359">
    <property type="term" value="F:ABC-type transporter activity"/>
    <property type="evidence" value="ECO:0007669"/>
    <property type="project" value="InterPro"/>
</dbReference>
<organism evidence="7 8">
    <name type="scientific">Streptomyces aidingensis</name>
    <dbReference type="NCBI Taxonomy" id="910347"/>
    <lineage>
        <taxon>Bacteria</taxon>
        <taxon>Bacillati</taxon>
        <taxon>Actinomycetota</taxon>
        <taxon>Actinomycetes</taxon>
        <taxon>Kitasatosporales</taxon>
        <taxon>Streptomycetaceae</taxon>
        <taxon>Streptomyces</taxon>
    </lineage>
</organism>
<sequence>MSGYSTTSVLLGVPMRKGAGARMRSLARAELTLLVRNRTALFTALLMPLLMVAAGYSVSQDMADDLAEGGLSVGMTVASGGLVMIMLLVVYSNLTAAYAARREERVLKRLRTGEPTDGEILAGMALPSVLLALAQCVLLVTATALLMADSVPRQPLPLALGALLGCVLMAVAAVVTASFTRNAESAQITAVPLFLVSAVPVYVPLELLPDTLADVLRLLPLTPSLELMRSGWSGGLDGTELLRALGLAVVLDGAGGVCCTPVVPLGAPAVNRGGGERNA</sequence>
<dbReference type="InterPro" id="IPR013525">
    <property type="entry name" value="ABC2_TM"/>
</dbReference>
<keyword evidence="2 5" id="KW-0812">Transmembrane</keyword>
<feature type="domain" description="ABC-2 type transporter transmembrane" evidence="6">
    <location>
        <begin position="76"/>
        <end position="230"/>
    </location>
</feature>
<evidence type="ECO:0000256" key="4">
    <source>
        <dbReference type="ARBA" id="ARBA00023136"/>
    </source>
</evidence>